<protein>
    <recommendedName>
        <fullName evidence="3">EamA-like transporter family protein</fullName>
    </recommendedName>
</protein>
<reference evidence="1 2" key="1">
    <citation type="submission" date="2019-09" db="EMBL/GenBank/DDBJ databases">
        <title>Whole genome shotgun sequencing (WGS) of Ellagibacter isourolithinifaciens DSM 104140(T) and Adlercreutzia muris DSM 29508(T).</title>
        <authorList>
            <person name="Stoll D.A."/>
            <person name="Danylec N."/>
            <person name="Huch M."/>
        </authorList>
    </citation>
    <scope>NUCLEOTIDE SEQUENCE [LARGE SCALE GENOMIC DNA]</scope>
    <source>
        <strain evidence="1 2">DSM 104140</strain>
    </source>
</reference>
<keyword evidence="2" id="KW-1185">Reference proteome</keyword>
<dbReference type="GeneID" id="98657139"/>
<gene>
    <name evidence="1" type="ORF">F8C90_01825</name>
</gene>
<dbReference type="Proteomes" id="UP000468668">
    <property type="component" value="Unassembled WGS sequence"/>
</dbReference>
<evidence type="ECO:0000313" key="1">
    <source>
        <dbReference type="EMBL" id="KAB1642472.1"/>
    </source>
</evidence>
<dbReference type="InterPro" id="IPR006750">
    <property type="entry name" value="YdcZ"/>
</dbReference>
<proteinExistence type="predicted"/>
<comment type="caution">
    <text evidence="1">The sequence shown here is derived from an EMBL/GenBank/DDBJ whole genome shotgun (WGS) entry which is preliminary data.</text>
</comment>
<dbReference type="OrthoDB" id="7864805at2"/>
<sequence>MTVVVLLVGSTTGGILVDHFGIFESPKKAVNRQKILGVLIMILGAAAIKLL</sequence>
<accession>A0A6N6NNV4</accession>
<dbReference type="EMBL" id="WAJR01000002">
    <property type="protein sequence ID" value="KAB1642472.1"/>
    <property type="molecule type" value="Genomic_DNA"/>
</dbReference>
<evidence type="ECO:0008006" key="3">
    <source>
        <dbReference type="Google" id="ProtNLM"/>
    </source>
</evidence>
<organism evidence="1 2">
    <name type="scientific">Ellagibacter isourolithinifaciens</name>
    <dbReference type="NCBI Taxonomy" id="2137581"/>
    <lineage>
        <taxon>Bacteria</taxon>
        <taxon>Bacillati</taxon>
        <taxon>Actinomycetota</taxon>
        <taxon>Coriobacteriia</taxon>
        <taxon>Eggerthellales</taxon>
        <taxon>Eggerthellaceae</taxon>
        <taxon>Ellagibacter</taxon>
    </lineage>
</organism>
<dbReference type="AlphaFoldDB" id="A0A6N6NNV4"/>
<evidence type="ECO:0000313" key="2">
    <source>
        <dbReference type="Proteomes" id="UP000468668"/>
    </source>
</evidence>
<name>A0A6N6NNV4_9ACTN</name>
<dbReference type="Pfam" id="PF04657">
    <property type="entry name" value="DMT_YdcZ"/>
    <property type="match status" value="1"/>
</dbReference>
<dbReference type="RefSeq" id="WP_158048739.1">
    <property type="nucleotide sequence ID" value="NZ_WAJR01000002.1"/>
</dbReference>